<dbReference type="InterPro" id="IPR036396">
    <property type="entry name" value="Cyt_P450_sf"/>
</dbReference>
<accession>A0A2K1YTR5</accession>
<keyword evidence="10" id="KW-0472">Membrane</keyword>
<dbReference type="InterPro" id="IPR050665">
    <property type="entry name" value="Cytochrome_P450_Monooxygen"/>
</dbReference>
<dbReference type="Gene3D" id="1.10.630.10">
    <property type="entry name" value="Cytochrome P450"/>
    <property type="match status" value="1"/>
</dbReference>
<keyword evidence="8" id="KW-0408">Iron</keyword>
<evidence type="ECO:0000256" key="7">
    <source>
        <dbReference type="ARBA" id="ARBA00023002"/>
    </source>
</evidence>
<sequence>MGRRCAFFKPEKFSKGVAQATQNDPAAFFPFGSGPLTCVVLKFATTEMKITLSMILQRYYFTLSPT</sequence>
<evidence type="ECO:0000256" key="10">
    <source>
        <dbReference type="ARBA" id="ARBA00023136"/>
    </source>
</evidence>
<keyword evidence="4" id="KW-0812">Transmembrane</keyword>
<comment type="similarity">
    <text evidence="2">Belongs to the cytochrome P450 family.</text>
</comment>
<proteinExistence type="inferred from homology"/>
<evidence type="ECO:0000313" key="12">
    <source>
        <dbReference type="Proteomes" id="UP000006729"/>
    </source>
</evidence>
<comment type="subcellular location">
    <subcellularLocation>
        <location evidence="1">Membrane</location>
        <topology evidence="1">Single-pass membrane protein</topology>
    </subcellularLocation>
</comment>
<keyword evidence="3" id="KW-0349">Heme</keyword>
<evidence type="ECO:0000256" key="2">
    <source>
        <dbReference type="ARBA" id="ARBA00010617"/>
    </source>
</evidence>
<evidence type="ECO:0008006" key="13">
    <source>
        <dbReference type="Google" id="ProtNLM"/>
    </source>
</evidence>
<evidence type="ECO:0000256" key="3">
    <source>
        <dbReference type="ARBA" id="ARBA00022617"/>
    </source>
</evidence>
<dbReference type="Proteomes" id="UP000006729">
    <property type="component" value="Chromosome 10"/>
</dbReference>
<dbReference type="AlphaFoldDB" id="A0A2K1YTR5"/>
<evidence type="ECO:0000313" key="11">
    <source>
        <dbReference type="EMBL" id="PNT16424.1"/>
    </source>
</evidence>
<dbReference type="STRING" id="3694.A0A2K1YTR5"/>
<evidence type="ECO:0000256" key="1">
    <source>
        <dbReference type="ARBA" id="ARBA00004167"/>
    </source>
</evidence>
<dbReference type="InterPro" id="IPR001128">
    <property type="entry name" value="Cyt_P450"/>
</dbReference>
<keyword evidence="5" id="KW-0479">Metal-binding</keyword>
<dbReference type="GO" id="GO:0020037">
    <property type="term" value="F:heme binding"/>
    <property type="evidence" value="ECO:0007669"/>
    <property type="project" value="InterPro"/>
</dbReference>
<dbReference type="GO" id="GO:0005506">
    <property type="term" value="F:iron ion binding"/>
    <property type="evidence" value="ECO:0007669"/>
    <property type="project" value="InterPro"/>
</dbReference>
<dbReference type="GO" id="GO:0016020">
    <property type="term" value="C:membrane"/>
    <property type="evidence" value="ECO:0007669"/>
    <property type="project" value="UniProtKB-SubCell"/>
</dbReference>
<dbReference type="SUPFAM" id="SSF48264">
    <property type="entry name" value="Cytochrome P450"/>
    <property type="match status" value="1"/>
</dbReference>
<reference evidence="11 12" key="1">
    <citation type="journal article" date="2006" name="Science">
        <title>The genome of black cottonwood, Populus trichocarpa (Torr. &amp; Gray).</title>
        <authorList>
            <person name="Tuskan G.A."/>
            <person name="Difazio S."/>
            <person name="Jansson S."/>
            <person name="Bohlmann J."/>
            <person name="Grigoriev I."/>
            <person name="Hellsten U."/>
            <person name="Putnam N."/>
            <person name="Ralph S."/>
            <person name="Rombauts S."/>
            <person name="Salamov A."/>
            <person name="Schein J."/>
            <person name="Sterck L."/>
            <person name="Aerts A."/>
            <person name="Bhalerao R.R."/>
            <person name="Bhalerao R.P."/>
            <person name="Blaudez D."/>
            <person name="Boerjan W."/>
            <person name="Brun A."/>
            <person name="Brunner A."/>
            <person name="Busov V."/>
            <person name="Campbell M."/>
            <person name="Carlson J."/>
            <person name="Chalot M."/>
            <person name="Chapman J."/>
            <person name="Chen G.L."/>
            <person name="Cooper D."/>
            <person name="Coutinho P.M."/>
            <person name="Couturier J."/>
            <person name="Covert S."/>
            <person name="Cronk Q."/>
            <person name="Cunningham R."/>
            <person name="Davis J."/>
            <person name="Degroeve S."/>
            <person name="Dejardin A."/>
            <person name="Depamphilis C."/>
            <person name="Detter J."/>
            <person name="Dirks B."/>
            <person name="Dubchak I."/>
            <person name="Duplessis S."/>
            <person name="Ehlting J."/>
            <person name="Ellis B."/>
            <person name="Gendler K."/>
            <person name="Goodstein D."/>
            <person name="Gribskov M."/>
            <person name="Grimwood J."/>
            <person name="Groover A."/>
            <person name="Gunter L."/>
            <person name="Hamberger B."/>
            <person name="Heinze B."/>
            <person name="Helariutta Y."/>
            <person name="Henrissat B."/>
            <person name="Holligan D."/>
            <person name="Holt R."/>
            <person name="Huang W."/>
            <person name="Islam-Faridi N."/>
            <person name="Jones S."/>
            <person name="Jones-Rhoades M."/>
            <person name="Jorgensen R."/>
            <person name="Joshi C."/>
            <person name="Kangasjarvi J."/>
            <person name="Karlsson J."/>
            <person name="Kelleher C."/>
            <person name="Kirkpatrick R."/>
            <person name="Kirst M."/>
            <person name="Kohler A."/>
            <person name="Kalluri U."/>
            <person name="Larimer F."/>
            <person name="Leebens-Mack J."/>
            <person name="Leple J.C."/>
            <person name="Locascio P."/>
            <person name="Lou Y."/>
            <person name="Lucas S."/>
            <person name="Martin F."/>
            <person name="Montanini B."/>
            <person name="Napoli C."/>
            <person name="Nelson D.R."/>
            <person name="Nelson C."/>
            <person name="Nieminen K."/>
            <person name="Nilsson O."/>
            <person name="Pereda V."/>
            <person name="Peter G."/>
            <person name="Philippe R."/>
            <person name="Pilate G."/>
            <person name="Poliakov A."/>
            <person name="Razumovskaya J."/>
            <person name="Richardson P."/>
            <person name="Rinaldi C."/>
            <person name="Ritland K."/>
            <person name="Rouze P."/>
            <person name="Ryaboy D."/>
            <person name="Schmutz J."/>
            <person name="Schrader J."/>
            <person name="Segerman B."/>
            <person name="Shin H."/>
            <person name="Siddiqui A."/>
            <person name="Sterky F."/>
            <person name="Terry A."/>
            <person name="Tsai C.J."/>
            <person name="Uberbacher E."/>
            <person name="Unneberg P."/>
            <person name="Vahala J."/>
            <person name="Wall K."/>
            <person name="Wessler S."/>
            <person name="Yang G."/>
            <person name="Yin T."/>
            <person name="Douglas C."/>
            <person name="Marra M."/>
            <person name="Sandberg G."/>
            <person name="Van de Peer Y."/>
            <person name="Rokhsar D."/>
        </authorList>
    </citation>
    <scope>NUCLEOTIDE SEQUENCE [LARGE SCALE GENOMIC DNA]</scope>
    <source>
        <strain evidence="12">cv. Nisqually</strain>
    </source>
</reference>
<dbReference type="InParanoid" id="A0A2K1YTR5"/>
<organism evidence="11 12">
    <name type="scientific">Populus trichocarpa</name>
    <name type="common">Western balsam poplar</name>
    <name type="synonym">Populus balsamifera subsp. trichocarpa</name>
    <dbReference type="NCBI Taxonomy" id="3694"/>
    <lineage>
        <taxon>Eukaryota</taxon>
        <taxon>Viridiplantae</taxon>
        <taxon>Streptophyta</taxon>
        <taxon>Embryophyta</taxon>
        <taxon>Tracheophyta</taxon>
        <taxon>Spermatophyta</taxon>
        <taxon>Magnoliopsida</taxon>
        <taxon>eudicotyledons</taxon>
        <taxon>Gunneridae</taxon>
        <taxon>Pentapetalae</taxon>
        <taxon>rosids</taxon>
        <taxon>fabids</taxon>
        <taxon>Malpighiales</taxon>
        <taxon>Salicaceae</taxon>
        <taxon>Saliceae</taxon>
        <taxon>Populus</taxon>
    </lineage>
</organism>
<dbReference type="GO" id="GO:0004497">
    <property type="term" value="F:monooxygenase activity"/>
    <property type="evidence" value="ECO:0007669"/>
    <property type="project" value="UniProtKB-KW"/>
</dbReference>
<dbReference type="GO" id="GO:0016705">
    <property type="term" value="F:oxidoreductase activity, acting on paired donors, with incorporation or reduction of molecular oxygen"/>
    <property type="evidence" value="ECO:0007669"/>
    <property type="project" value="InterPro"/>
</dbReference>
<dbReference type="Pfam" id="PF00067">
    <property type="entry name" value="p450"/>
    <property type="match status" value="1"/>
</dbReference>
<protein>
    <recommendedName>
        <fullName evidence="13">Cytochrome P450</fullName>
    </recommendedName>
</protein>
<evidence type="ECO:0000256" key="4">
    <source>
        <dbReference type="ARBA" id="ARBA00022692"/>
    </source>
</evidence>
<keyword evidence="12" id="KW-1185">Reference proteome</keyword>
<dbReference type="PANTHER" id="PTHR24282:SF20">
    <property type="entry name" value="CYTOCHROME P450 CYP749A22-LIKE"/>
    <property type="match status" value="1"/>
</dbReference>
<evidence type="ECO:0000256" key="8">
    <source>
        <dbReference type="ARBA" id="ARBA00023004"/>
    </source>
</evidence>
<evidence type="ECO:0000256" key="6">
    <source>
        <dbReference type="ARBA" id="ARBA00022989"/>
    </source>
</evidence>
<evidence type="ECO:0000256" key="5">
    <source>
        <dbReference type="ARBA" id="ARBA00022723"/>
    </source>
</evidence>
<keyword evidence="9" id="KW-0503">Monooxygenase</keyword>
<evidence type="ECO:0000256" key="9">
    <source>
        <dbReference type="ARBA" id="ARBA00023033"/>
    </source>
</evidence>
<name>A0A2K1YTR5_POPTR</name>
<keyword evidence="6" id="KW-1133">Transmembrane helix</keyword>
<dbReference type="PANTHER" id="PTHR24282">
    <property type="entry name" value="CYTOCHROME P450 FAMILY MEMBER"/>
    <property type="match status" value="1"/>
</dbReference>
<gene>
    <name evidence="11" type="ORF">POPTR_010G139800</name>
</gene>
<dbReference type="EMBL" id="CM009299">
    <property type="protein sequence ID" value="PNT16424.1"/>
    <property type="molecule type" value="Genomic_DNA"/>
</dbReference>
<keyword evidence="7" id="KW-0560">Oxidoreductase</keyword>